<evidence type="ECO:0000256" key="4">
    <source>
        <dbReference type="ARBA" id="ARBA00023242"/>
    </source>
</evidence>
<dbReference type="InterPro" id="IPR036093">
    <property type="entry name" value="NAC_dom_sf"/>
</dbReference>
<dbReference type="GO" id="GO:0003677">
    <property type="term" value="F:DNA binding"/>
    <property type="evidence" value="ECO:0007669"/>
    <property type="project" value="UniProtKB-KW"/>
</dbReference>
<evidence type="ECO:0000313" key="6">
    <source>
        <dbReference type="EMBL" id="KAF9664521.1"/>
    </source>
</evidence>
<dbReference type="Pfam" id="PF02365">
    <property type="entry name" value="NAM"/>
    <property type="match status" value="1"/>
</dbReference>
<dbReference type="SUPFAM" id="SSF101941">
    <property type="entry name" value="NAC domain"/>
    <property type="match status" value="1"/>
</dbReference>
<keyword evidence="4" id="KW-0539">Nucleus</keyword>
<evidence type="ECO:0000313" key="7">
    <source>
        <dbReference type="Proteomes" id="UP000657918"/>
    </source>
</evidence>
<evidence type="ECO:0000256" key="3">
    <source>
        <dbReference type="ARBA" id="ARBA00023163"/>
    </source>
</evidence>
<keyword evidence="1" id="KW-0805">Transcription regulation</keyword>
<dbReference type="Proteomes" id="UP000657918">
    <property type="component" value="Chromosome 16"/>
</dbReference>
<evidence type="ECO:0000256" key="2">
    <source>
        <dbReference type="ARBA" id="ARBA00023125"/>
    </source>
</evidence>
<accession>A0A835MKQ6</accession>
<proteinExistence type="predicted"/>
<evidence type="ECO:0000259" key="5">
    <source>
        <dbReference type="PROSITE" id="PS51005"/>
    </source>
</evidence>
<dbReference type="EMBL" id="JADGMS010000016">
    <property type="protein sequence ID" value="KAF9664521.1"/>
    <property type="molecule type" value="Genomic_DNA"/>
</dbReference>
<feature type="domain" description="NAC" evidence="5">
    <location>
        <begin position="14"/>
        <end position="159"/>
    </location>
</feature>
<name>A0A835MKQ6_9ROSI</name>
<dbReference type="PANTHER" id="PTHR31719">
    <property type="entry name" value="NAC TRANSCRIPTION FACTOR 56"/>
    <property type="match status" value="1"/>
</dbReference>
<dbReference type="PANTHER" id="PTHR31719:SF164">
    <property type="entry name" value="NAC DOMAIN-CONTAINING PROTEIN"/>
    <property type="match status" value="1"/>
</dbReference>
<evidence type="ECO:0000256" key="1">
    <source>
        <dbReference type="ARBA" id="ARBA00023015"/>
    </source>
</evidence>
<keyword evidence="7" id="KW-1185">Reference proteome</keyword>
<dbReference type="PROSITE" id="PS51005">
    <property type="entry name" value="NAC"/>
    <property type="match status" value="1"/>
</dbReference>
<keyword evidence="2" id="KW-0238">DNA-binding</keyword>
<dbReference type="Gene3D" id="2.170.150.80">
    <property type="entry name" value="NAC domain"/>
    <property type="match status" value="1"/>
</dbReference>
<sequence>MWTNRNTKGTLASLPTGFKFRSDETELIGYYLLNKVVRILSHEDDIFVKDYNVYSEEPWKFMTFTDIGEGLYFFITLKTATAHGSRFDRKVGDGTWHDEGETFKLKLEKKVDRIEEKIELKDSGFGTGWLLVDAGYRSEYLSRNQLARKQKMGFRVFSIEGTLDNGDAVEITEKEDGEEVCSAGVGFAAMQQQQQPLLIWMSIHVLLLWQGKAKSGL</sequence>
<keyword evidence="3" id="KW-0804">Transcription</keyword>
<organism evidence="6 7">
    <name type="scientific">Salix dunnii</name>
    <dbReference type="NCBI Taxonomy" id="1413687"/>
    <lineage>
        <taxon>Eukaryota</taxon>
        <taxon>Viridiplantae</taxon>
        <taxon>Streptophyta</taxon>
        <taxon>Embryophyta</taxon>
        <taxon>Tracheophyta</taxon>
        <taxon>Spermatophyta</taxon>
        <taxon>Magnoliopsida</taxon>
        <taxon>eudicotyledons</taxon>
        <taxon>Gunneridae</taxon>
        <taxon>Pentapetalae</taxon>
        <taxon>rosids</taxon>
        <taxon>fabids</taxon>
        <taxon>Malpighiales</taxon>
        <taxon>Salicaceae</taxon>
        <taxon>Saliceae</taxon>
        <taxon>Salix</taxon>
    </lineage>
</organism>
<dbReference type="InterPro" id="IPR003441">
    <property type="entry name" value="NAC-dom"/>
</dbReference>
<dbReference type="GO" id="GO:0006355">
    <property type="term" value="P:regulation of DNA-templated transcription"/>
    <property type="evidence" value="ECO:0007669"/>
    <property type="project" value="InterPro"/>
</dbReference>
<gene>
    <name evidence="6" type="ORF">SADUNF_Sadunf16G0027400</name>
</gene>
<dbReference type="AlphaFoldDB" id="A0A835MKQ6"/>
<dbReference type="OrthoDB" id="774757at2759"/>
<dbReference type="GO" id="GO:0048731">
    <property type="term" value="P:system development"/>
    <property type="evidence" value="ECO:0007669"/>
    <property type="project" value="TreeGrafter"/>
</dbReference>
<protein>
    <recommendedName>
        <fullName evidence="5">NAC domain-containing protein</fullName>
    </recommendedName>
</protein>
<reference evidence="6 7" key="1">
    <citation type="submission" date="2020-10" db="EMBL/GenBank/DDBJ databases">
        <title>Plant Genome Project.</title>
        <authorList>
            <person name="Zhang R.-G."/>
        </authorList>
    </citation>
    <scope>NUCLEOTIDE SEQUENCE [LARGE SCALE GENOMIC DNA]</scope>
    <source>
        <strain evidence="6">FAFU-HL-1</strain>
        <tissue evidence="6">Leaf</tissue>
    </source>
</reference>
<comment type="caution">
    <text evidence="6">The sequence shown here is derived from an EMBL/GenBank/DDBJ whole genome shotgun (WGS) entry which is preliminary data.</text>
</comment>